<keyword evidence="1" id="KW-0802">TPR repeat</keyword>
<organism evidence="2">
    <name type="scientific">uncultured Desulfobacterium sp</name>
    <dbReference type="NCBI Taxonomy" id="201089"/>
    <lineage>
        <taxon>Bacteria</taxon>
        <taxon>Pseudomonadati</taxon>
        <taxon>Thermodesulfobacteriota</taxon>
        <taxon>Desulfobacteria</taxon>
        <taxon>Desulfobacterales</taxon>
        <taxon>Desulfobacteriaceae</taxon>
        <taxon>Desulfobacterium</taxon>
        <taxon>environmental samples</taxon>
    </lineage>
</organism>
<dbReference type="InterPro" id="IPR019734">
    <property type="entry name" value="TPR_rpt"/>
</dbReference>
<dbReference type="SUPFAM" id="SSF48452">
    <property type="entry name" value="TPR-like"/>
    <property type="match status" value="1"/>
</dbReference>
<name>E1YHS5_9BACT</name>
<proteinExistence type="predicted"/>
<dbReference type="Pfam" id="PF13428">
    <property type="entry name" value="TPR_14"/>
    <property type="match status" value="1"/>
</dbReference>
<accession>E1YHS5</accession>
<dbReference type="InterPro" id="IPR011990">
    <property type="entry name" value="TPR-like_helical_dom_sf"/>
</dbReference>
<dbReference type="EMBL" id="FR695874">
    <property type="protein sequence ID" value="CBX30194.1"/>
    <property type="molecule type" value="Genomic_DNA"/>
</dbReference>
<reference evidence="2" key="1">
    <citation type="journal article" date="2011" name="Environ. Microbiol.">
        <title>Genomic insights into the metabolic potential of the polycyclic aromatic hydrocarbon degrading sulfate-reducing Deltaproteobacterium N47.</title>
        <authorList>
            <person name="Bergmann F."/>
            <person name="Selesi D."/>
            <person name="Weinmaier T."/>
            <person name="Tischler P."/>
            <person name="Rattei T."/>
            <person name="Meckenstock R.U."/>
        </authorList>
    </citation>
    <scope>NUCLEOTIDE SEQUENCE</scope>
</reference>
<evidence type="ECO:0000313" key="2">
    <source>
        <dbReference type="EMBL" id="CBX30194.1"/>
    </source>
</evidence>
<evidence type="ECO:0000256" key="1">
    <source>
        <dbReference type="PROSITE-ProRule" id="PRU00339"/>
    </source>
</evidence>
<dbReference type="Gene3D" id="1.25.40.10">
    <property type="entry name" value="Tetratricopeptide repeat domain"/>
    <property type="match status" value="1"/>
</dbReference>
<sequence>MVDNSAVNTVTMAEIYAKQGLFDKAAEIYNKLLEQDPDRDDLIKALSILEETRAEANKDLKKRLIPLFSEWVDLMLCNEKMKLLEKLRDHRRPLDNLK</sequence>
<gene>
    <name evidence="2" type="ORF">N47_D30030</name>
</gene>
<feature type="repeat" description="TPR" evidence="1">
    <location>
        <begin position="6"/>
        <end position="39"/>
    </location>
</feature>
<protein>
    <submittedName>
        <fullName evidence="2">Uncharacterized protein</fullName>
    </submittedName>
</protein>
<dbReference type="PROSITE" id="PS50005">
    <property type="entry name" value="TPR"/>
    <property type="match status" value="1"/>
</dbReference>
<dbReference type="AlphaFoldDB" id="E1YHS5"/>